<dbReference type="GO" id="GO:0019288">
    <property type="term" value="P:isopentenyl diphosphate biosynthetic process, methylerythritol 4-phosphate pathway"/>
    <property type="evidence" value="ECO:0007669"/>
    <property type="project" value="UniProtKB-UniRule"/>
</dbReference>
<evidence type="ECO:0000313" key="6">
    <source>
        <dbReference type="EMBL" id="SDO81210.1"/>
    </source>
</evidence>
<comment type="pathway">
    <text evidence="5">Isoprenoid biosynthesis; dimethylallyl diphosphate biosynthesis; dimethylallyl diphosphate from (2E)-4-hydroxy-3-methylbutenyl diphosphate: step 1/1.</text>
</comment>
<sequence length="314" mass="34964">MQIKLANPRGFCAGVDRAIEIVNRALDVFGPPIYVRHEVVHNKFVVENLRNRGAIFVEELDQVPDDTIVIFSAHGVSQAVRTEAENRGLKVFDATCPLVTKVHMEVVRYSRDGDECILIGHEGHPEVEGTMGQYNTANGGDIYLVEDEEDVAALEVRNPEKLHYVTQTTLSMDDTSKVIDALRAKFPHIKGPRKNDICYATQNRQDAVKELADQCDLVLVVGSPNSSNSNRLRELAERMGTPGYLIDGAEDMRREWFDGVRSIGITAGASAPEVLVRGVIEQLRKWGAKPEVELDGREENITFSMPKELRVKAV</sequence>
<dbReference type="NCBIfam" id="NF002188">
    <property type="entry name" value="PRK01045.1-2"/>
    <property type="match status" value="1"/>
</dbReference>
<dbReference type="STRING" id="198616.SAMN05216193_11651"/>
<comment type="catalytic activity">
    <reaction evidence="5">
        <text>dimethylallyl diphosphate + 2 oxidized [2Fe-2S]-[ferredoxin] + H2O = (2E)-4-hydroxy-3-methylbut-2-enyl diphosphate + 2 reduced [2Fe-2S]-[ferredoxin] + 2 H(+)</text>
        <dbReference type="Rhea" id="RHEA:24825"/>
        <dbReference type="Rhea" id="RHEA-COMP:10000"/>
        <dbReference type="Rhea" id="RHEA-COMP:10001"/>
        <dbReference type="ChEBI" id="CHEBI:15377"/>
        <dbReference type="ChEBI" id="CHEBI:15378"/>
        <dbReference type="ChEBI" id="CHEBI:33737"/>
        <dbReference type="ChEBI" id="CHEBI:33738"/>
        <dbReference type="ChEBI" id="CHEBI:57623"/>
        <dbReference type="ChEBI" id="CHEBI:128753"/>
        <dbReference type="EC" id="1.17.7.4"/>
    </reaction>
</comment>
<keyword evidence="3 5" id="KW-0408">Iron</keyword>
<keyword evidence="5" id="KW-0560">Oxidoreductase</keyword>
<dbReference type="OrthoDB" id="9804068at2"/>
<feature type="binding site" evidence="5">
    <location>
        <position position="228"/>
    </location>
    <ligand>
        <name>(2E)-4-hydroxy-3-methylbut-2-enyl diphosphate</name>
        <dbReference type="ChEBI" id="CHEBI:128753"/>
    </ligand>
</feature>
<feature type="binding site" evidence="5">
    <location>
        <position position="226"/>
    </location>
    <ligand>
        <name>dimethylallyl diphosphate</name>
        <dbReference type="ChEBI" id="CHEBI:57623"/>
    </ligand>
</feature>
<feature type="binding site" evidence="5">
    <location>
        <position position="124"/>
    </location>
    <ligand>
        <name>(2E)-4-hydroxy-3-methylbut-2-enyl diphosphate</name>
        <dbReference type="ChEBI" id="CHEBI:128753"/>
    </ligand>
</feature>
<dbReference type="GO" id="GO:0016114">
    <property type="term" value="P:terpenoid biosynthetic process"/>
    <property type="evidence" value="ECO:0007669"/>
    <property type="project" value="UniProtKB-UniRule"/>
</dbReference>
<feature type="binding site" evidence="5">
    <location>
        <position position="270"/>
    </location>
    <ligand>
        <name>isopentenyl diphosphate</name>
        <dbReference type="ChEBI" id="CHEBI:128769"/>
    </ligand>
</feature>
<dbReference type="EC" id="1.17.7.4" evidence="5"/>
<dbReference type="HAMAP" id="MF_00191">
    <property type="entry name" value="IspH"/>
    <property type="match status" value="1"/>
</dbReference>
<feature type="binding site" evidence="5">
    <location>
        <position position="41"/>
    </location>
    <ligand>
        <name>(2E)-4-hydroxy-3-methylbut-2-enyl diphosphate</name>
        <dbReference type="ChEBI" id="CHEBI:128753"/>
    </ligand>
</feature>
<proteinExistence type="inferred from homology"/>
<dbReference type="UniPathway" id="UPA00059">
    <property type="reaction ID" value="UER00105"/>
</dbReference>
<organism evidence="6 7">
    <name type="scientific">Pseudomonas jinjuensis</name>
    <dbReference type="NCBI Taxonomy" id="198616"/>
    <lineage>
        <taxon>Bacteria</taxon>
        <taxon>Pseudomonadati</taxon>
        <taxon>Pseudomonadota</taxon>
        <taxon>Gammaproteobacteria</taxon>
        <taxon>Pseudomonadales</taxon>
        <taxon>Pseudomonadaceae</taxon>
        <taxon>Pseudomonas</taxon>
    </lineage>
</organism>
<dbReference type="CDD" id="cd13944">
    <property type="entry name" value="lytB_ispH"/>
    <property type="match status" value="1"/>
</dbReference>
<feature type="binding site" evidence="5">
    <location>
        <position position="227"/>
    </location>
    <ligand>
        <name>(2E)-4-hydroxy-3-methylbut-2-enyl diphosphate</name>
        <dbReference type="ChEBI" id="CHEBI:128753"/>
    </ligand>
</feature>
<feature type="binding site" evidence="5">
    <location>
        <position position="226"/>
    </location>
    <ligand>
        <name>(2E)-4-hydroxy-3-methylbut-2-enyl diphosphate</name>
        <dbReference type="ChEBI" id="CHEBI:128753"/>
    </ligand>
</feature>
<keyword evidence="7" id="KW-1185">Reference proteome</keyword>
<dbReference type="PANTHER" id="PTHR30426:SF0">
    <property type="entry name" value="4-HYDROXY-3-METHYLBUT-2-ENYL DIPHOSPHATE REDUCTASE"/>
    <property type="match status" value="1"/>
</dbReference>
<feature type="binding site" evidence="5">
    <location>
        <position position="226"/>
    </location>
    <ligand>
        <name>isopentenyl diphosphate</name>
        <dbReference type="ChEBI" id="CHEBI:128769"/>
    </ligand>
</feature>
<feature type="binding site" evidence="5">
    <location>
        <position position="74"/>
    </location>
    <ligand>
        <name>isopentenyl diphosphate</name>
        <dbReference type="ChEBI" id="CHEBI:128769"/>
    </ligand>
</feature>
<keyword evidence="5" id="KW-0414">Isoprene biosynthesis</keyword>
<dbReference type="Gene3D" id="3.40.1010.20">
    <property type="entry name" value="4-hydroxy-3-methylbut-2-enyl diphosphate reductase, catalytic domain"/>
    <property type="match status" value="2"/>
</dbReference>
<feature type="binding site" evidence="5">
    <location>
        <position position="74"/>
    </location>
    <ligand>
        <name>dimethylallyl diphosphate</name>
        <dbReference type="ChEBI" id="CHEBI:57623"/>
    </ligand>
</feature>
<feature type="binding site" evidence="5">
    <location>
        <position position="74"/>
    </location>
    <ligand>
        <name>(2E)-4-hydroxy-3-methylbut-2-enyl diphosphate</name>
        <dbReference type="ChEBI" id="CHEBI:128753"/>
    </ligand>
</feature>
<feature type="binding site" evidence="5">
    <location>
        <position position="228"/>
    </location>
    <ligand>
        <name>dimethylallyl diphosphate</name>
        <dbReference type="ChEBI" id="CHEBI:57623"/>
    </ligand>
</feature>
<dbReference type="Gene3D" id="3.40.50.11270">
    <property type="match status" value="1"/>
</dbReference>
<dbReference type="AlphaFoldDB" id="A0A1H0MM36"/>
<feature type="binding site" evidence="5">
    <location>
        <position position="270"/>
    </location>
    <ligand>
        <name>dimethylallyl diphosphate</name>
        <dbReference type="ChEBI" id="CHEBI:57623"/>
    </ligand>
</feature>
<reference evidence="7" key="1">
    <citation type="submission" date="2016-10" db="EMBL/GenBank/DDBJ databases">
        <authorList>
            <person name="Varghese N."/>
            <person name="Submissions S."/>
        </authorList>
    </citation>
    <scope>NUCLEOTIDE SEQUENCE [LARGE SCALE GENOMIC DNA]</scope>
    <source>
        <strain evidence="7">JCM 21621</strain>
    </source>
</reference>
<feature type="binding site" evidence="5">
    <location>
        <position position="124"/>
    </location>
    <ligand>
        <name>dimethylallyl diphosphate</name>
        <dbReference type="ChEBI" id="CHEBI:57623"/>
    </ligand>
</feature>
<feature type="binding site" evidence="5">
    <location>
        <position position="228"/>
    </location>
    <ligand>
        <name>isopentenyl diphosphate</name>
        <dbReference type="ChEBI" id="CHEBI:128769"/>
    </ligand>
</feature>
<feature type="binding site" evidence="5">
    <location>
        <position position="12"/>
    </location>
    <ligand>
        <name>[4Fe-4S] cluster</name>
        <dbReference type="ChEBI" id="CHEBI:49883"/>
    </ligand>
</feature>
<feature type="binding site" evidence="5">
    <location>
        <position position="270"/>
    </location>
    <ligand>
        <name>(2E)-4-hydroxy-3-methylbut-2-enyl diphosphate</name>
        <dbReference type="ChEBI" id="CHEBI:128753"/>
    </ligand>
</feature>
<evidence type="ECO:0000256" key="2">
    <source>
        <dbReference type="ARBA" id="ARBA00022723"/>
    </source>
</evidence>
<dbReference type="GO" id="GO:0051539">
    <property type="term" value="F:4 iron, 4 sulfur cluster binding"/>
    <property type="evidence" value="ECO:0007669"/>
    <property type="project" value="UniProtKB-UniRule"/>
</dbReference>
<dbReference type="UniPathway" id="UPA00056">
    <property type="reaction ID" value="UER00097"/>
</dbReference>
<evidence type="ECO:0000256" key="4">
    <source>
        <dbReference type="ARBA" id="ARBA00023014"/>
    </source>
</evidence>
<comment type="catalytic activity">
    <reaction evidence="5">
        <text>isopentenyl diphosphate + 2 oxidized [2Fe-2S]-[ferredoxin] + H2O = (2E)-4-hydroxy-3-methylbut-2-enyl diphosphate + 2 reduced [2Fe-2S]-[ferredoxin] + 2 H(+)</text>
        <dbReference type="Rhea" id="RHEA:24488"/>
        <dbReference type="Rhea" id="RHEA-COMP:10000"/>
        <dbReference type="Rhea" id="RHEA-COMP:10001"/>
        <dbReference type="ChEBI" id="CHEBI:15377"/>
        <dbReference type="ChEBI" id="CHEBI:15378"/>
        <dbReference type="ChEBI" id="CHEBI:33737"/>
        <dbReference type="ChEBI" id="CHEBI:33738"/>
        <dbReference type="ChEBI" id="CHEBI:128753"/>
        <dbReference type="ChEBI" id="CHEBI:128769"/>
        <dbReference type="EC" id="1.17.7.4"/>
    </reaction>
</comment>
<dbReference type="PANTHER" id="PTHR30426">
    <property type="entry name" value="4-HYDROXY-3-METHYLBUT-2-ENYL DIPHOSPHATE REDUCTASE"/>
    <property type="match status" value="1"/>
</dbReference>
<feature type="binding site" evidence="5">
    <location>
        <position position="227"/>
    </location>
    <ligand>
        <name>dimethylallyl diphosphate</name>
        <dbReference type="ChEBI" id="CHEBI:57623"/>
    </ligand>
</feature>
<dbReference type="EMBL" id="FNIJ01000016">
    <property type="protein sequence ID" value="SDO81210.1"/>
    <property type="molecule type" value="Genomic_DNA"/>
</dbReference>
<feature type="binding site" evidence="5">
    <location>
        <position position="168"/>
    </location>
    <ligand>
        <name>(2E)-4-hydroxy-3-methylbut-2-enyl diphosphate</name>
        <dbReference type="ChEBI" id="CHEBI:128753"/>
    </ligand>
</feature>
<gene>
    <name evidence="5" type="primary">ispH</name>
    <name evidence="6" type="ORF">SAMN05216193_11651</name>
</gene>
<dbReference type="RefSeq" id="WP_084313555.1">
    <property type="nucleotide sequence ID" value="NZ_FNIJ01000016.1"/>
</dbReference>
<feature type="binding site" evidence="5">
    <location>
        <position position="227"/>
    </location>
    <ligand>
        <name>isopentenyl diphosphate</name>
        <dbReference type="ChEBI" id="CHEBI:128769"/>
    </ligand>
</feature>
<dbReference type="GO" id="GO:0046872">
    <property type="term" value="F:metal ion binding"/>
    <property type="evidence" value="ECO:0007669"/>
    <property type="project" value="UniProtKB-KW"/>
</dbReference>
<dbReference type="Proteomes" id="UP000242957">
    <property type="component" value="Unassembled WGS sequence"/>
</dbReference>
<comment type="similarity">
    <text evidence="5">Belongs to the IspH family.</text>
</comment>
<dbReference type="GO" id="GO:0050992">
    <property type="term" value="P:dimethylallyl diphosphate biosynthetic process"/>
    <property type="evidence" value="ECO:0007669"/>
    <property type="project" value="UniProtKB-UniRule"/>
</dbReference>
<keyword evidence="2 5" id="KW-0479">Metal-binding</keyword>
<dbReference type="InterPro" id="IPR003451">
    <property type="entry name" value="LytB/IspH"/>
</dbReference>
<feature type="binding site" evidence="5">
    <location>
        <position position="198"/>
    </location>
    <ligand>
        <name>[4Fe-4S] cluster</name>
        <dbReference type="ChEBI" id="CHEBI:49883"/>
    </ligand>
</feature>
<dbReference type="GO" id="GO:0051745">
    <property type="term" value="F:4-hydroxy-3-methylbut-2-enyl diphosphate reductase activity"/>
    <property type="evidence" value="ECO:0007669"/>
    <property type="project" value="UniProtKB-UniRule"/>
</dbReference>
<name>A0A1H0MM36_9PSED</name>
<accession>A0A1H0MM36</accession>
<evidence type="ECO:0000256" key="3">
    <source>
        <dbReference type="ARBA" id="ARBA00023004"/>
    </source>
</evidence>
<dbReference type="NCBIfam" id="TIGR00216">
    <property type="entry name" value="ispH_lytB"/>
    <property type="match status" value="1"/>
</dbReference>
<evidence type="ECO:0000256" key="5">
    <source>
        <dbReference type="HAMAP-Rule" id="MF_00191"/>
    </source>
</evidence>
<evidence type="ECO:0000256" key="1">
    <source>
        <dbReference type="ARBA" id="ARBA00022485"/>
    </source>
</evidence>
<feature type="active site" description="Proton donor" evidence="5">
    <location>
        <position position="126"/>
    </location>
</feature>
<comment type="pathway">
    <text evidence="5">Isoprenoid biosynthesis; isopentenyl diphosphate biosynthesis via DXP pathway; isopentenyl diphosphate from 1-deoxy-D-xylulose 5-phosphate: step 6/6.</text>
</comment>
<dbReference type="Pfam" id="PF02401">
    <property type="entry name" value="LYTB"/>
    <property type="match status" value="1"/>
</dbReference>
<dbReference type="NCBIfam" id="NF002190">
    <property type="entry name" value="PRK01045.1-4"/>
    <property type="match status" value="1"/>
</dbReference>
<feature type="binding site" evidence="5">
    <location>
        <position position="124"/>
    </location>
    <ligand>
        <name>isopentenyl diphosphate</name>
        <dbReference type="ChEBI" id="CHEBI:128769"/>
    </ligand>
</feature>
<evidence type="ECO:0000313" key="7">
    <source>
        <dbReference type="Proteomes" id="UP000242957"/>
    </source>
</evidence>
<protein>
    <recommendedName>
        <fullName evidence="5">4-hydroxy-3-methylbut-2-enyl diphosphate reductase</fullName>
        <shortName evidence="5">HMBPP reductase</shortName>
        <ecNumber evidence="5">1.17.7.4</ecNumber>
    </recommendedName>
</protein>
<feature type="binding site" evidence="5">
    <location>
        <position position="96"/>
    </location>
    <ligand>
        <name>[4Fe-4S] cluster</name>
        <dbReference type="ChEBI" id="CHEBI:49883"/>
    </ligand>
</feature>
<keyword evidence="1 5" id="KW-0004">4Fe-4S</keyword>
<keyword evidence="4 5" id="KW-0411">Iron-sulfur</keyword>
<comment type="function">
    <text evidence="5">Catalyzes the conversion of 1-hydroxy-2-methyl-2-(E)-butenyl 4-diphosphate (HMBPP) into a mixture of isopentenyl diphosphate (IPP) and dimethylallyl diphosphate (DMAPP). Acts in the terminal step of the DOXP/MEP pathway for isoprenoid precursor biosynthesis.</text>
</comment>
<feature type="binding site" evidence="5">
    <location>
        <position position="41"/>
    </location>
    <ligand>
        <name>dimethylallyl diphosphate</name>
        <dbReference type="ChEBI" id="CHEBI:57623"/>
    </ligand>
</feature>
<comment type="cofactor">
    <cofactor evidence="5">
        <name>[4Fe-4S] cluster</name>
        <dbReference type="ChEBI" id="CHEBI:49883"/>
    </cofactor>
    <text evidence="5">Binds 1 [4Fe-4S] cluster per subunit.</text>
</comment>
<feature type="binding site" evidence="5">
    <location>
        <position position="41"/>
    </location>
    <ligand>
        <name>isopentenyl diphosphate</name>
        <dbReference type="ChEBI" id="CHEBI:128769"/>
    </ligand>
</feature>